<organism evidence="7 8">
    <name type="scientific">Coccomyxa subellipsoidea</name>
    <dbReference type="NCBI Taxonomy" id="248742"/>
    <lineage>
        <taxon>Eukaryota</taxon>
        <taxon>Viridiplantae</taxon>
        <taxon>Chlorophyta</taxon>
        <taxon>core chlorophytes</taxon>
        <taxon>Trebouxiophyceae</taxon>
        <taxon>Trebouxiophyceae incertae sedis</taxon>
        <taxon>Coccomyxaceae</taxon>
        <taxon>Coccomyxa</taxon>
    </lineage>
</organism>
<feature type="domain" description="Zinc finger PHD-type" evidence="6">
    <location>
        <begin position="104"/>
        <end position="157"/>
    </location>
</feature>
<dbReference type="InterPro" id="IPR001965">
    <property type="entry name" value="Znf_PHD"/>
</dbReference>
<dbReference type="InterPro" id="IPR055198">
    <property type="entry name" value="NSD_PHD"/>
</dbReference>
<protein>
    <recommendedName>
        <fullName evidence="6">Zinc finger PHD-type domain-containing protein</fullName>
    </recommendedName>
</protein>
<accession>A0ABR2Z2G0</accession>
<dbReference type="Pfam" id="PF22908">
    <property type="entry name" value="PHD_NSD"/>
    <property type="match status" value="1"/>
</dbReference>
<feature type="compositionally biased region" description="Acidic residues" evidence="5">
    <location>
        <begin position="1"/>
        <end position="16"/>
    </location>
</feature>
<dbReference type="CDD" id="cd15565">
    <property type="entry name" value="PHD2_NSD"/>
    <property type="match status" value="1"/>
</dbReference>
<dbReference type="InterPro" id="IPR011011">
    <property type="entry name" value="Znf_FYVE_PHD"/>
</dbReference>
<feature type="domain" description="Zinc finger PHD-type" evidence="6">
    <location>
        <begin position="158"/>
        <end position="238"/>
    </location>
</feature>
<dbReference type="InterPro" id="IPR013083">
    <property type="entry name" value="Znf_RING/FYVE/PHD"/>
</dbReference>
<dbReference type="InterPro" id="IPR058939">
    <property type="entry name" value="Mtase_EDM2"/>
</dbReference>
<evidence type="ECO:0000256" key="3">
    <source>
        <dbReference type="ARBA" id="ARBA00022771"/>
    </source>
</evidence>
<keyword evidence="2" id="KW-0677">Repeat</keyword>
<proteinExistence type="predicted"/>
<reference evidence="7 8" key="1">
    <citation type="journal article" date="2024" name="Nat. Commun.">
        <title>Phylogenomics reveals the evolutionary origins of lichenization in chlorophyte algae.</title>
        <authorList>
            <person name="Puginier C."/>
            <person name="Libourel C."/>
            <person name="Otte J."/>
            <person name="Skaloud P."/>
            <person name="Haon M."/>
            <person name="Grisel S."/>
            <person name="Petersen M."/>
            <person name="Berrin J.G."/>
            <person name="Delaux P.M."/>
            <person name="Dal Grande F."/>
            <person name="Keller J."/>
        </authorList>
    </citation>
    <scope>NUCLEOTIDE SEQUENCE [LARGE SCALE GENOMIC DNA]</scope>
    <source>
        <strain evidence="7 8">SAG 216-7</strain>
    </source>
</reference>
<sequence length="866" mass="95004">MGVEQEGEQEEGEQDNNEAPPDNRANDTICTKCDDGGDLILCDGNCMRAFHAGIRRKEEGAEGPEIMDDAGSCNPLGIGAELFINFSVNNDKFLCPHCKNHKQQCFACKEEGSADKEDPHREVFKCTVGTCGRFYHAKCLDKDPEEMASFFVCPSHICKRCNEGETEEKGIVIPCRRCPVSYHVNCLPKKILNSPVTRVWISKKDIEEKRLHPPVPPSKAVEPECEIQQSLLYCMRHEMAVGDATPAHKVALFSKPLRRTWAKHYAETYPDLRWSRDVMEKFAEIRAAAERRRRQAAQEAQAAKAAKAVPKPPAAVTKATVSKGAASTNAAAAAVPRRPKSARPKQAEALAAARARKAAMLTSDDDEIPLAARIATAKKKRPAKPAKPPPTVAEAESFIPFEDTPADSAPAIRGPSPVRPIQEPSASASRQSAQDRAASAANAKGEASATSEQSEEIAAEKTPTPSPRAEAAADQPEDDMWAADADEEAEEADGEAAQATEEAAVQPDAEAARAAHEAAAAAAAALEEEESFLLPCERESHWTKGAVQQRLNAWWGEAEYLNPLSEVQANARMPKPYDSNTRGTIARDRLDGYVNTVKHAVKNPLQAKLLINAKFVKEMYTAEDTLRMVLAPVLHGGSYTSYGRHFTLPTLLAEVNTFLLPFLDYGDTVVDFSCGYNVWLPMLKRQCLAEGFEVKGRAFDIITAKDVEDFEKNSWMDVKAGRLPRGDRLVIGLNPPFGKDGCLADKFVSHAALQHQPRIIILIVPPATPIPQGYCLLLEDNLLMRGEAFFKPGVDKASWNDVTPATRILVRKDYFPQALERLNAHTRVLATHTFPYLKVPQVPMYGQMALPMGQMGPPIFNAQQAF</sequence>
<feature type="region of interest" description="Disordered" evidence="5">
    <location>
        <begin position="1"/>
        <end position="24"/>
    </location>
</feature>
<evidence type="ECO:0000256" key="4">
    <source>
        <dbReference type="ARBA" id="ARBA00022833"/>
    </source>
</evidence>
<dbReference type="Pfam" id="PF26055">
    <property type="entry name" value="Mtase_EDM2"/>
    <property type="match status" value="1"/>
</dbReference>
<dbReference type="Pfam" id="PF23004">
    <property type="entry name" value="PHDvar_NSD"/>
    <property type="match status" value="1"/>
</dbReference>
<keyword evidence="4" id="KW-0862">Zinc</keyword>
<evidence type="ECO:0000256" key="5">
    <source>
        <dbReference type="SAM" id="MobiDB-lite"/>
    </source>
</evidence>
<comment type="caution">
    <text evidence="7">The sequence shown here is derived from an EMBL/GenBank/DDBJ whole genome shotgun (WGS) entry which is preliminary data.</text>
</comment>
<dbReference type="CDD" id="cd15566">
    <property type="entry name" value="PHD3_NSD"/>
    <property type="match status" value="1"/>
</dbReference>
<evidence type="ECO:0000256" key="1">
    <source>
        <dbReference type="ARBA" id="ARBA00022723"/>
    </source>
</evidence>
<dbReference type="InterPro" id="IPR055197">
    <property type="entry name" value="PHDvar_NSD"/>
</dbReference>
<evidence type="ECO:0000259" key="6">
    <source>
        <dbReference type="SMART" id="SM00249"/>
    </source>
</evidence>
<feature type="region of interest" description="Disordered" evidence="5">
    <location>
        <begin position="301"/>
        <end position="346"/>
    </location>
</feature>
<feature type="domain" description="Zinc finger PHD-type" evidence="6">
    <location>
        <begin position="29"/>
        <end position="99"/>
    </location>
</feature>
<keyword evidence="8" id="KW-1185">Reference proteome</keyword>
<feature type="compositionally biased region" description="Acidic residues" evidence="5">
    <location>
        <begin position="475"/>
        <end position="494"/>
    </location>
</feature>
<evidence type="ECO:0000256" key="2">
    <source>
        <dbReference type="ARBA" id="ARBA00022737"/>
    </source>
</evidence>
<dbReference type="PANTHER" id="PTHR46235">
    <property type="entry name" value="PHD FINGER-CONTAINING PROTEIN DDB_G0268158"/>
    <property type="match status" value="1"/>
</dbReference>
<dbReference type="PANTHER" id="PTHR46235:SF3">
    <property type="entry name" value="PHD FINGER-CONTAINING PROTEIN DDB_G0268158"/>
    <property type="match status" value="1"/>
</dbReference>
<dbReference type="EMBL" id="JALJOT010000001">
    <property type="protein sequence ID" value="KAK9918167.1"/>
    <property type="molecule type" value="Genomic_DNA"/>
</dbReference>
<gene>
    <name evidence="7" type="ORF">WJX75_001867</name>
</gene>
<evidence type="ECO:0000313" key="8">
    <source>
        <dbReference type="Proteomes" id="UP001491310"/>
    </source>
</evidence>
<dbReference type="SMART" id="SM00249">
    <property type="entry name" value="PHD"/>
    <property type="match status" value="3"/>
</dbReference>
<dbReference type="Proteomes" id="UP001491310">
    <property type="component" value="Unassembled WGS sequence"/>
</dbReference>
<feature type="compositionally biased region" description="Low complexity" evidence="5">
    <location>
        <begin position="425"/>
        <end position="451"/>
    </location>
</feature>
<keyword evidence="3" id="KW-0863">Zinc-finger</keyword>
<feature type="compositionally biased region" description="Low complexity" evidence="5">
    <location>
        <begin position="495"/>
        <end position="504"/>
    </location>
</feature>
<dbReference type="SUPFAM" id="SSF57903">
    <property type="entry name" value="FYVE/PHD zinc finger"/>
    <property type="match status" value="1"/>
</dbReference>
<keyword evidence="1" id="KW-0479">Metal-binding</keyword>
<name>A0ABR2Z2G0_9CHLO</name>
<feature type="compositionally biased region" description="Low complexity" evidence="5">
    <location>
        <begin position="322"/>
        <end position="336"/>
    </location>
</feature>
<feature type="region of interest" description="Disordered" evidence="5">
    <location>
        <begin position="402"/>
        <end position="511"/>
    </location>
</feature>
<evidence type="ECO:0000313" key="7">
    <source>
        <dbReference type="EMBL" id="KAK9918167.1"/>
    </source>
</evidence>
<dbReference type="Gene3D" id="3.30.40.10">
    <property type="entry name" value="Zinc/RING finger domain, C3HC4 (zinc finger)"/>
    <property type="match status" value="2"/>
</dbReference>